<feature type="chain" id="PRO_5042140034" description="Carrier domain-containing protein" evidence="1">
    <location>
        <begin position="21"/>
        <end position="182"/>
    </location>
</feature>
<evidence type="ECO:0000313" key="2">
    <source>
        <dbReference type="EMBL" id="KAK3590257.1"/>
    </source>
</evidence>
<reference evidence="2" key="1">
    <citation type="journal article" date="2021" name="Genome Biol. Evol.">
        <title>A High-Quality Reference Genome for a Parasitic Bivalve with Doubly Uniparental Inheritance (Bivalvia: Unionida).</title>
        <authorList>
            <person name="Smith C.H."/>
        </authorList>
    </citation>
    <scope>NUCLEOTIDE SEQUENCE</scope>
    <source>
        <strain evidence="2">CHS0354</strain>
    </source>
</reference>
<evidence type="ECO:0000256" key="1">
    <source>
        <dbReference type="SAM" id="SignalP"/>
    </source>
</evidence>
<dbReference type="AlphaFoldDB" id="A0AAE0SDU8"/>
<evidence type="ECO:0008006" key="4">
    <source>
        <dbReference type="Google" id="ProtNLM"/>
    </source>
</evidence>
<evidence type="ECO:0000313" key="3">
    <source>
        <dbReference type="Proteomes" id="UP001195483"/>
    </source>
</evidence>
<organism evidence="2 3">
    <name type="scientific">Potamilus streckersoni</name>
    <dbReference type="NCBI Taxonomy" id="2493646"/>
    <lineage>
        <taxon>Eukaryota</taxon>
        <taxon>Metazoa</taxon>
        <taxon>Spiralia</taxon>
        <taxon>Lophotrochozoa</taxon>
        <taxon>Mollusca</taxon>
        <taxon>Bivalvia</taxon>
        <taxon>Autobranchia</taxon>
        <taxon>Heteroconchia</taxon>
        <taxon>Palaeoheterodonta</taxon>
        <taxon>Unionida</taxon>
        <taxon>Unionoidea</taxon>
        <taxon>Unionidae</taxon>
        <taxon>Ambleminae</taxon>
        <taxon>Lampsilini</taxon>
        <taxon>Potamilus</taxon>
    </lineage>
</organism>
<accession>A0AAE0SDU8</accession>
<sequence length="182" mass="19671">MGGLTGLGWILLKLSAEMSAGVISTFSRRETLSQKDNLITQIEQNTGVLGAGGDSNYSAANIFLDTLAIYRRKGCFSGDSRSFDLQSEIMLADGGIDSLSAIHFTNIISEIFQCRVLIALSTAPDTTIKVLIKFLADNIDKRKIIESESAFDSSIGYQRIIGLSMADVSGVTYTDSRLLADE</sequence>
<reference evidence="2" key="3">
    <citation type="submission" date="2023-05" db="EMBL/GenBank/DDBJ databases">
        <authorList>
            <person name="Smith C.H."/>
        </authorList>
    </citation>
    <scope>NUCLEOTIDE SEQUENCE</scope>
    <source>
        <strain evidence="2">CHS0354</strain>
        <tissue evidence="2">Mantle</tissue>
    </source>
</reference>
<dbReference type="EMBL" id="JAEAOA010002345">
    <property type="protein sequence ID" value="KAK3590257.1"/>
    <property type="molecule type" value="Genomic_DNA"/>
</dbReference>
<feature type="signal peptide" evidence="1">
    <location>
        <begin position="1"/>
        <end position="20"/>
    </location>
</feature>
<protein>
    <recommendedName>
        <fullName evidence="4">Carrier domain-containing protein</fullName>
    </recommendedName>
</protein>
<gene>
    <name evidence="2" type="ORF">CHS0354_041335</name>
</gene>
<reference evidence="2" key="2">
    <citation type="journal article" date="2021" name="Genome Biol. Evol.">
        <title>Developing a high-quality reference genome for a parasitic bivalve with doubly uniparental inheritance (Bivalvia: Unionida).</title>
        <authorList>
            <person name="Smith C.H."/>
        </authorList>
    </citation>
    <scope>NUCLEOTIDE SEQUENCE</scope>
    <source>
        <strain evidence="2">CHS0354</strain>
        <tissue evidence="2">Mantle</tissue>
    </source>
</reference>
<keyword evidence="1" id="KW-0732">Signal</keyword>
<proteinExistence type="predicted"/>
<dbReference type="Proteomes" id="UP001195483">
    <property type="component" value="Unassembled WGS sequence"/>
</dbReference>
<keyword evidence="3" id="KW-1185">Reference proteome</keyword>
<comment type="caution">
    <text evidence="2">The sequence shown here is derived from an EMBL/GenBank/DDBJ whole genome shotgun (WGS) entry which is preliminary data.</text>
</comment>
<name>A0AAE0SDU8_9BIVA</name>